<gene>
    <name evidence="2" type="ORF">FEZ63_14510</name>
</gene>
<evidence type="ECO:0000313" key="2">
    <source>
        <dbReference type="EMBL" id="KAB0266292.1"/>
    </source>
</evidence>
<proteinExistence type="predicted"/>
<dbReference type="RefSeq" id="WP_150945661.1">
    <property type="nucleotide sequence ID" value="NZ_VCMV01000022.1"/>
</dbReference>
<feature type="region of interest" description="Disordered" evidence="1">
    <location>
        <begin position="1"/>
        <end position="82"/>
    </location>
</feature>
<name>A0A5N3P979_9HYPH</name>
<accession>A0A5N3P979</accession>
<evidence type="ECO:0000256" key="1">
    <source>
        <dbReference type="SAM" id="MobiDB-lite"/>
    </source>
</evidence>
<reference evidence="2 3" key="1">
    <citation type="journal article" date="2019" name="Microorganisms">
        <title>Genome Insights into the Novel Species Microvirga brassicacearum, a Rapeseed Endophyte with Biotechnological Potential.</title>
        <authorList>
            <person name="Jimenez-Gomez A."/>
            <person name="Saati-Santamaria Z."/>
            <person name="Igual J.M."/>
            <person name="Rivas R."/>
            <person name="Mateos P.F."/>
            <person name="Garcia-Fraile P."/>
        </authorList>
    </citation>
    <scope>NUCLEOTIDE SEQUENCE [LARGE SCALE GENOMIC DNA]</scope>
    <source>
        <strain evidence="2 3">CDVBN77</strain>
    </source>
</reference>
<keyword evidence="3" id="KW-1185">Reference proteome</keyword>
<sequence>MQGNKTHEQQLRILERKTDVPEAGPRPPVGGVTPPSRPEARRSEYPVSRGGLHQESRDHNKHNRPGQTGHKPQQHGPAEEKT</sequence>
<dbReference type="OrthoDB" id="7996844at2"/>
<feature type="compositionally biased region" description="Basic and acidic residues" evidence="1">
    <location>
        <begin position="1"/>
        <end position="20"/>
    </location>
</feature>
<dbReference type="AlphaFoldDB" id="A0A5N3P979"/>
<dbReference type="Proteomes" id="UP000325684">
    <property type="component" value="Unassembled WGS sequence"/>
</dbReference>
<dbReference type="EMBL" id="VCMV01000022">
    <property type="protein sequence ID" value="KAB0266292.1"/>
    <property type="molecule type" value="Genomic_DNA"/>
</dbReference>
<comment type="caution">
    <text evidence="2">The sequence shown here is derived from an EMBL/GenBank/DDBJ whole genome shotgun (WGS) entry which is preliminary data.</text>
</comment>
<protein>
    <submittedName>
        <fullName evidence="2">Uncharacterized protein</fullName>
    </submittedName>
</protein>
<organism evidence="2 3">
    <name type="scientific">Microvirga brassicacearum</name>
    <dbReference type="NCBI Taxonomy" id="2580413"/>
    <lineage>
        <taxon>Bacteria</taxon>
        <taxon>Pseudomonadati</taxon>
        <taxon>Pseudomonadota</taxon>
        <taxon>Alphaproteobacteria</taxon>
        <taxon>Hyphomicrobiales</taxon>
        <taxon>Methylobacteriaceae</taxon>
        <taxon>Microvirga</taxon>
    </lineage>
</organism>
<evidence type="ECO:0000313" key="3">
    <source>
        <dbReference type="Proteomes" id="UP000325684"/>
    </source>
</evidence>